<organism evidence="3 4">
    <name type="scientific">Sandaracinus amylolyticus</name>
    <dbReference type="NCBI Taxonomy" id="927083"/>
    <lineage>
        <taxon>Bacteria</taxon>
        <taxon>Pseudomonadati</taxon>
        <taxon>Myxococcota</taxon>
        <taxon>Polyangia</taxon>
        <taxon>Polyangiales</taxon>
        <taxon>Sandaracinaceae</taxon>
        <taxon>Sandaracinus</taxon>
    </lineage>
</organism>
<feature type="compositionally biased region" description="Low complexity" evidence="1">
    <location>
        <begin position="311"/>
        <end position="339"/>
    </location>
</feature>
<feature type="signal peptide" evidence="2">
    <location>
        <begin position="1"/>
        <end position="22"/>
    </location>
</feature>
<evidence type="ECO:0000256" key="1">
    <source>
        <dbReference type="SAM" id="MobiDB-lite"/>
    </source>
</evidence>
<feature type="region of interest" description="Disordered" evidence="1">
    <location>
        <begin position="272"/>
        <end position="354"/>
    </location>
</feature>
<accession>A0A0F6YHY5</accession>
<keyword evidence="2" id="KW-0732">Signal</keyword>
<feature type="compositionally biased region" description="Basic and acidic residues" evidence="1">
    <location>
        <begin position="286"/>
        <end position="295"/>
    </location>
</feature>
<feature type="region of interest" description="Disordered" evidence="1">
    <location>
        <begin position="32"/>
        <end position="57"/>
    </location>
</feature>
<feature type="compositionally biased region" description="Low complexity" evidence="1">
    <location>
        <begin position="44"/>
        <end position="57"/>
    </location>
</feature>
<protein>
    <submittedName>
        <fullName evidence="3">Uncharacterized protein</fullName>
    </submittedName>
</protein>
<name>A0A0F6YHY5_9BACT</name>
<gene>
    <name evidence="3" type="ORF">DB32_003525</name>
</gene>
<sequence>MRSHRRKLLVGLALVSCVASIAASLFVAEDAEAQRGRRGRGSRRGAAAAAPEEAPQSAAIAPALGDLRWGMTPEETFNHLKGQVETGYRERLQKAARTDAIQEDRLRGQMQEETRRLRSSYVRFRGQASGWDTAFIRDEFTHGNNESMMLWRDEATHSQRFYFFINDRLWKVYQAFDAAVFAGATFDQFSEAIQGRFGRGVQRSGALVEGRAPSQWIEWQDASTRLRAIDQTRFYGFFCLVFEDKATLQQLPQLRTHTVQRGGEGHALVESVTREEDAQPGGSESASDRHADVADRITGQIRRRQDAPAEGAATTASTTSSSGSGSSSSGSSSSGSSSSQRRGDPDDPFAGMDL</sequence>
<dbReference type="AlphaFoldDB" id="A0A0F6YHY5"/>
<dbReference type="RefSeq" id="WP_053233555.1">
    <property type="nucleotide sequence ID" value="NZ_CP011125.1"/>
</dbReference>
<feature type="chain" id="PRO_5002512437" evidence="2">
    <location>
        <begin position="23"/>
        <end position="354"/>
    </location>
</feature>
<evidence type="ECO:0000256" key="2">
    <source>
        <dbReference type="SAM" id="SignalP"/>
    </source>
</evidence>
<dbReference type="KEGG" id="samy:DB32_003525"/>
<proteinExistence type="predicted"/>
<dbReference type="EMBL" id="CP011125">
    <property type="protein sequence ID" value="AKF06376.1"/>
    <property type="molecule type" value="Genomic_DNA"/>
</dbReference>
<evidence type="ECO:0000313" key="4">
    <source>
        <dbReference type="Proteomes" id="UP000034883"/>
    </source>
</evidence>
<reference evidence="3 4" key="1">
    <citation type="submission" date="2015-03" db="EMBL/GenBank/DDBJ databases">
        <title>Genome assembly of Sandaracinus amylolyticus DSM 53668.</title>
        <authorList>
            <person name="Sharma G."/>
            <person name="Subramanian S."/>
        </authorList>
    </citation>
    <scope>NUCLEOTIDE SEQUENCE [LARGE SCALE GENOMIC DNA]</scope>
    <source>
        <strain evidence="3 4">DSM 53668</strain>
    </source>
</reference>
<evidence type="ECO:0000313" key="3">
    <source>
        <dbReference type="EMBL" id="AKF06376.1"/>
    </source>
</evidence>
<keyword evidence="4" id="KW-1185">Reference proteome</keyword>
<dbReference type="Proteomes" id="UP000034883">
    <property type="component" value="Chromosome"/>
</dbReference>
<dbReference type="STRING" id="927083.DB32_003525"/>